<keyword evidence="8" id="KW-1185">Reference proteome</keyword>
<evidence type="ECO:0000259" key="5">
    <source>
        <dbReference type="PROSITE" id="PS50932"/>
    </source>
</evidence>
<evidence type="ECO:0000256" key="2">
    <source>
        <dbReference type="ARBA" id="ARBA00023125"/>
    </source>
</evidence>
<reference evidence="7 8" key="1">
    <citation type="submission" date="2018-09" db="EMBL/GenBank/DDBJ databases">
        <title>Characterization of the phylogenetic diversity of five novel species belonging to the genus Bifidobacterium.</title>
        <authorList>
            <person name="Lugli G.A."/>
            <person name="Duranti S."/>
            <person name="Milani C."/>
        </authorList>
    </citation>
    <scope>NUCLEOTIDE SEQUENCE [LARGE SCALE GENOMIC DNA]</scope>
    <source>
        <strain evidence="7 8">2034B</strain>
    </source>
</reference>
<dbReference type="InterPro" id="IPR001387">
    <property type="entry name" value="Cro/C1-type_HTH"/>
</dbReference>
<comment type="caution">
    <text evidence="7">The sequence shown here is derived from an EMBL/GenBank/DDBJ whole genome shotgun (WGS) entry which is preliminary data.</text>
</comment>
<feature type="domain" description="HTH cro/C1-type" evidence="6">
    <location>
        <begin position="150"/>
        <end position="186"/>
    </location>
</feature>
<feature type="compositionally biased region" description="Low complexity" evidence="4">
    <location>
        <begin position="113"/>
        <end position="129"/>
    </location>
</feature>
<dbReference type="CDD" id="cd06267">
    <property type="entry name" value="PBP1_LacI_sugar_binding-like"/>
    <property type="match status" value="1"/>
</dbReference>
<name>A0A430FHF8_9BIFI</name>
<dbReference type="InterPro" id="IPR046335">
    <property type="entry name" value="LacI/GalR-like_sensor"/>
</dbReference>
<dbReference type="GO" id="GO:0000976">
    <property type="term" value="F:transcription cis-regulatory region binding"/>
    <property type="evidence" value="ECO:0007669"/>
    <property type="project" value="TreeGrafter"/>
</dbReference>
<dbReference type="PROSITE" id="PS50943">
    <property type="entry name" value="HTH_CROC1"/>
    <property type="match status" value="1"/>
</dbReference>
<dbReference type="SUPFAM" id="SSF47413">
    <property type="entry name" value="lambda repressor-like DNA-binding domains"/>
    <property type="match status" value="1"/>
</dbReference>
<evidence type="ECO:0000256" key="3">
    <source>
        <dbReference type="ARBA" id="ARBA00023163"/>
    </source>
</evidence>
<accession>A0A430FHF8</accession>
<feature type="compositionally biased region" description="Polar residues" evidence="4">
    <location>
        <begin position="36"/>
        <end position="51"/>
    </location>
</feature>
<dbReference type="PANTHER" id="PTHR30146">
    <property type="entry name" value="LACI-RELATED TRANSCRIPTIONAL REPRESSOR"/>
    <property type="match status" value="1"/>
</dbReference>
<dbReference type="SMART" id="SM00354">
    <property type="entry name" value="HTH_LACI"/>
    <property type="match status" value="1"/>
</dbReference>
<dbReference type="GO" id="GO:0003700">
    <property type="term" value="F:DNA-binding transcription factor activity"/>
    <property type="evidence" value="ECO:0007669"/>
    <property type="project" value="TreeGrafter"/>
</dbReference>
<dbReference type="Pfam" id="PF00356">
    <property type="entry name" value="LacI"/>
    <property type="match status" value="1"/>
</dbReference>
<dbReference type="InterPro" id="IPR000843">
    <property type="entry name" value="HTH_LacI"/>
</dbReference>
<feature type="region of interest" description="Disordered" evidence="4">
    <location>
        <begin position="13"/>
        <end position="131"/>
    </location>
</feature>
<proteinExistence type="predicted"/>
<gene>
    <name evidence="7" type="ORF">D2E25_1539</name>
</gene>
<protein>
    <submittedName>
        <fullName evidence="7">Transcription regulator CelR</fullName>
    </submittedName>
</protein>
<feature type="compositionally biased region" description="Polar residues" evidence="4">
    <location>
        <begin position="59"/>
        <end position="98"/>
    </location>
</feature>
<evidence type="ECO:0000313" key="8">
    <source>
        <dbReference type="Proteomes" id="UP000287533"/>
    </source>
</evidence>
<evidence type="ECO:0000259" key="6">
    <source>
        <dbReference type="PROSITE" id="PS50943"/>
    </source>
</evidence>
<keyword evidence="1" id="KW-0805">Transcription regulation</keyword>
<dbReference type="Gene3D" id="1.10.260.40">
    <property type="entry name" value="lambda repressor-like DNA-binding domains"/>
    <property type="match status" value="1"/>
</dbReference>
<dbReference type="EMBL" id="QXGL01000005">
    <property type="protein sequence ID" value="RSX52128.1"/>
    <property type="molecule type" value="Genomic_DNA"/>
</dbReference>
<dbReference type="Gene3D" id="3.40.50.2300">
    <property type="match status" value="2"/>
</dbReference>
<dbReference type="InterPro" id="IPR010982">
    <property type="entry name" value="Lambda_DNA-bd_dom_sf"/>
</dbReference>
<dbReference type="PRINTS" id="PR00036">
    <property type="entry name" value="HTHLACI"/>
</dbReference>
<dbReference type="InterPro" id="IPR028082">
    <property type="entry name" value="Peripla_BP_I"/>
</dbReference>
<dbReference type="SUPFAM" id="SSF53822">
    <property type="entry name" value="Periplasmic binding protein-like I"/>
    <property type="match status" value="1"/>
</dbReference>
<keyword evidence="3" id="KW-0804">Transcription</keyword>
<dbReference type="PROSITE" id="PS00356">
    <property type="entry name" value="HTH_LACI_1"/>
    <property type="match status" value="1"/>
</dbReference>
<dbReference type="Proteomes" id="UP000287533">
    <property type="component" value="Unassembled WGS sequence"/>
</dbReference>
<dbReference type="PROSITE" id="PS50932">
    <property type="entry name" value="HTH_LACI_2"/>
    <property type="match status" value="1"/>
</dbReference>
<dbReference type="PANTHER" id="PTHR30146:SF109">
    <property type="entry name" value="HTH-TYPE TRANSCRIPTIONAL REGULATOR GALS"/>
    <property type="match status" value="1"/>
</dbReference>
<evidence type="ECO:0000256" key="4">
    <source>
        <dbReference type="SAM" id="MobiDB-lite"/>
    </source>
</evidence>
<evidence type="ECO:0000256" key="1">
    <source>
        <dbReference type="ARBA" id="ARBA00023015"/>
    </source>
</evidence>
<organism evidence="7 8">
    <name type="scientific">Bifidobacterium goeldii</name>
    <dbReference type="NCBI Taxonomy" id="2306975"/>
    <lineage>
        <taxon>Bacteria</taxon>
        <taxon>Bacillati</taxon>
        <taxon>Actinomycetota</taxon>
        <taxon>Actinomycetes</taxon>
        <taxon>Bifidobacteriales</taxon>
        <taxon>Bifidobacteriaceae</taxon>
        <taxon>Bifidobacterium</taxon>
    </lineage>
</organism>
<dbReference type="CDD" id="cd01392">
    <property type="entry name" value="HTH_LacI"/>
    <property type="match status" value="1"/>
</dbReference>
<keyword evidence="2" id="KW-0238">DNA-binding</keyword>
<dbReference type="Pfam" id="PF13377">
    <property type="entry name" value="Peripla_BP_3"/>
    <property type="match status" value="1"/>
</dbReference>
<evidence type="ECO:0000313" key="7">
    <source>
        <dbReference type="EMBL" id="RSX52128.1"/>
    </source>
</evidence>
<sequence>MSEALFINVRDDASTKAHDAADNTSPSSKTRHTGGDTPNSTYQASPSSAQPTAIPVTRHVTSQVTRHVTDQVTTPITDHSINTASQHGTPSDTNTDAGTTERITEPPNHTAETPNSTTVTDVTVTNTPDHATVAPSDTMVFMNTPGKKATIRDVARLAGVSYGTVSRYLNGSAHVSGDAAQRIAAAIKEAQYTPNNAARSLAQRRTLTVALIIQVESRETIVQSSVSSAMAGANQVLGDAGYQMVTVIANSEASTQRIAQLVQSDFADGYLLFSLSNDTSLEQTFLDTQRPVVGSEINESNQVKFPTVDFTNEEGQRSITQYLLNRGRTELLYVCGPGYSPSSLNRLRGFRAALGEQYHDENVYYADDWEITSGEMAVIAFQSKLDTADGIICANDNIAVGVINQLNRLGYRVPEDIAVTGFDDSPMAMLANPKLTTVRQDSELHGMTMAKLLLEMMSGKSVDRRHTVMLPTSIIKRQSA</sequence>
<dbReference type="AlphaFoldDB" id="A0A430FHF8"/>
<feature type="domain" description="HTH lacI-type" evidence="5">
    <location>
        <begin position="149"/>
        <end position="203"/>
    </location>
</feature>